<dbReference type="InterPro" id="IPR004349">
    <property type="entry name" value="V/Nase_d_su"/>
</dbReference>
<dbReference type="InterPro" id="IPR014278">
    <property type="entry name" value="Nase_Fe-Fe_dsu"/>
</dbReference>
<dbReference type="NCBIfam" id="TIGR02929">
    <property type="entry name" value="anfG_nitrog"/>
    <property type="match status" value="1"/>
</dbReference>
<dbReference type="EC" id="1.18.6.1" evidence="4"/>
<comment type="cofactor">
    <cofactor evidence="1">
        <name>iron-sulfur cluster</name>
        <dbReference type="ChEBI" id="CHEBI:30408"/>
    </cofactor>
</comment>
<keyword evidence="16" id="KW-1185">Reference proteome</keyword>
<dbReference type="GO" id="GO:0051536">
    <property type="term" value="F:iron-sulfur cluster binding"/>
    <property type="evidence" value="ECO:0007669"/>
    <property type="project" value="UniProtKB-KW"/>
</dbReference>
<gene>
    <name evidence="15" type="ORF">SAMN04244559_01079</name>
</gene>
<keyword evidence="9" id="KW-0560">Oxidoreductase</keyword>
<keyword evidence="7" id="KW-0547">Nucleotide-binding</keyword>
<evidence type="ECO:0000256" key="12">
    <source>
        <dbReference type="ARBA" id="ARBA00023231"/>
    </source>
</evidence>
<dbReference type="Proteomes" id="UP000182983">
    <property type="component" value="Unassembled WGS sequence"/>
</dbReference>
<dbReference type="RefSeq" id="WP_074766286.1">
    <property type="nucleotide sequence ID" value="NZ_FNWO01000003.1"/>
</dbReference>
<evidence type="ECO:0000313" key="15">
    <source>
        <dbReference type="EMBL" id="SEH31142.1"/>
    </source>
</evidence>
<dbReference type="OrthoDB" id="198407at2"/>
<dbReference type="EMBL" id="FNWO01000003">
    <property type="protein sequence ID" value="SEH31142.1"/>
    <property type="molecule type" value="Genomic_DNA"/>
</dbReference>
<dbReference type="GO" id="GO:0016163">
    <property type="term" value="F:nitrogenase activity"/>
    <property type="evidence" value="ECO:0007669"/>
    <property type="project" value="UniProtKB-EC"/>
</dbReference>
<evidence type="ECO:0000256" key="3">
    <source>
        <dbReference type="ARBA" id="ARBA00011515"/>
    </source>
</evidence>
<evidence type="ECO:0000256" key="11">
    <source>
        <dbReference type="ARBA" id="ARBA00023014"/>
    </source>
</evidence>
<name>A0A1H6H7I3_MAGFU</name>
<dbReference type="GO" id="GO:0005506">
    <property type="term" value="F:iron ion binding"/>
    <property type="evidence" value="ECO:0007669"/>
    <property type="project" value="InterPro"/>
</dbReference>
<accession>A0A1H6H7I3</accession>
<evidence type="ECO:0000256" key="2">
    <source>
        <dbReference type="ARBA" id="ARBA00004064"/>
    </source>
</evidence>
<evidence type="ECO:0000256" key="6">
    <source>
        <dbReference type="ARBA" id="ARBA00022723"/>
    </source>
</evidence>
<comment type="function">
    <text evidence="2">The key enzymatic reactions in nitrogen fixation are catalyzed by the nitrogenase complex, which has 2 components: the iron protein (component 2) and a component 1 which is either a molybdenum-iron protein, a vanadium-iron, or an iron-iron protein.</text>
</comment>
<evidence type="ECO:0000256" key="5">
    <source>
        <dbReference type="ARBA" id="ARBA00015525"/>
    </source>
</evidence>
<keyword evidence="10" id="KW-0408">Iron</keyword>
<keyword evidence="8" id="KW-0067">ATP-binding</keyword>
<comment type="catalytic activity">
    <reaction evidence="14">
        <text>N2 + 8 reduced [2Fe-2S]-[ferredoxin] + 16 ATP + 16 H2O = H2 + 8 oxidized [2Fe-2S]-[ferredoxin] + 2 NH4(+) + 16 ADP + 16 phosphate + 6 H(+)</text>
        <dbReference type="Rhea" id="RHEA:21448"/>
        <dbReference type="Rhea" id="RHEA-COMP:10000"/>
        <dbReference type="Rhea" id="RHEA-COMP:10001"/>
        <dbReference type="ChEBI" id="CHEBI:15377"/>
        <dbReference type="ChEBI" id="CHEBI:15378"/>
        <dbReference type="ChEBI" id="CHEBI:17997"/>
        <dbReference type="ChEBI" id="CHEBI:18276"/>
        <dbReference type="ChEBI" id="CHEBI:28938"/>
        <dbReference type="ChEBI" id="CHEBI:30616"/>
        <dbReference type="ChEBI" id="CHEBI:33737"/>
        <dbReference type="ChEBI" id="CHEBI:33738"/>
        <dbReference type="ChEBI" id="CHEBI:43474"/>
        <dbReference type="ChEBI" id="CHEBI:456216"/>
        <dbReference type="EC" id="1.18.6.1"/>
    </reaction>
</comment>
<evidence type="ECO:0000256" key="14">
    <source>
        <dbReference type="ARBA" id="ARBA00047967"/>
    </source>
</evidence>
<sequence>MEDVTKTRVEQLIDYIMKNCLWQFHSRNWDRKRQNENIIGMTTRLLCGEPVKPETPEDKCYWVDAVCLAEAYRARHPWLATLGVDQIRELMAKLHEQLDYQTITASLNEELTDQHY</sequence>
<reference evidence="16" key="1">
    <citation type="submission" date="2016-10" db="EMBL/GenBank/DDBJ databases">
        <authorList>
            <person name="Varghese N."/>
            <person name="Submissions S."/>
        </authorList>
    </citation>
    <scope>NUCLEOTIDE SEQUENCE [LARGE SCALE GENOMIC DNA]</scope>
    <source>
        <strain evidence="16">DSM 13234</strain>
    </source>
</reference>
<keyword evidence="12" id="KW-0535">Nitrogen fixation</keyword>
<evidence type="ECO:0000256" key="1">
    <source>
        <dbReference type="ARBA" id="ARBA00001915"/>
    </source>
</evidence>
<keyword evidence="6" id="KW-0479">Metal-binding</keyword>
<evidence type="ECO:0000256" key="9">
    <source>
        <dbReference type="ARBA" id="ARBA00023002"/>
    </source>
</evidence>
<dbReference type="GO" id="GO:0005524">
    <property type="term" value="F:ATP binding"/>
    <property type="evidence" value="ECO:0007669"/>
    <property type="project" value="UniProtKB-KW"/>
</dbReference>
<evidence type="ECO:0000313" key="16">
    <source>
        <dbReference type="Proteomes" id="UP000182983"/>
    </source>
</evidence>
<organism evidence="15 16">
    <name type="scientific">Magnetospirillum fulvum</name>
    <name type="common">Rhodospirillum fulvum</name>
    <dbReference type="NCBI Taxonomy" id="1082"/>
    <lineage>
        <taxon>Bacteria</taxon>
        <taxon>Pseudomonadati</taxon>
        <taxon>Pseudomonadota</taxon>
        <taxon>Alphaproteobacteria</taxon>
        <taxon>Rhodospirillales</taxon>
        <taxon>Rhodospirillaceae</taxon>
        <taxon>Magnetospirillum</taxon>
    </lineage>
</organism>
<dbReference type="Pfam" id="PF03139">
    <property type="entry name" value="AnfG_VnfG"/>
    <property type="match status" value="1"/>
</dbReference>
<evidence type="ECO:0000256" key="4">
    <source>
        <dbReference type="ARBA" id="ARBA00012773"/>
    </source>
</evidence>
<comment type="subunit">
    <text evidence="3">Hexamer of two alpha, two beta, and two delta chains.</text>
</comment>
<evidence type="ECO:0000256" key="8">
    <source>
        <dbReference type="ARBA" id="ARBA00022840"/>
    </source>
</evidence>
<keyword evidence="11" id="KW-0411">Iron-sulfur</keyword>
<dbReference type="AlphaFoldDB" id="A0A1H6H7I3"/>
<evidence type="ECO:0000256" key="10">
    <source>
        <dbReference type="ARBA" id="ARBA00023004"/>
    </source>
</evidence>
<protein>
    <recommendedName>
        <fullName evidence="5">Nitrogenase iron-iron protein delta chain</fullName>
        <ecNumber evidence="4">1.18.6.1</ecNumber>
    </recommendedName>
    <alternativeName>
        <fullName evidence="13">Nitrogenase component I</fullName>
    </alternativeName>
</protein>
<evidence type="ECO:0000256" key="7">
    <source>
        <dbReference type="ARBA" id="ARBA00022741"/>
    </source>
</evidence>
<evidence type="ECO:0000256" key="13">
    <source>
        <dbReference type="ARBA" id="ARBA00030899"/>
    </source>
</evidence>
<proteinExistence type="predicted"/>